<keyword evidence="5" id="KW-1185">Reference proteome</keyword>
<dbReference type="InterPro" id="IPR037126">
    <property type="entry name" value="PdaC/RsiV-like_sf"/>
</dbReference>
<evidence type="ECO:0000313" key="3">
    <source>
        <dbReference type="EMBL" id="AWL64742.1"/>
    </source>
</evidence>
<dbReference type="Proteomes" id="UP000245760">
    <property type="component" value="Chromosome"/>
</dbReference>
<proteinExistence type="predicted"/>
<dbReference type="Proteomes" id="UP000245649">
    <property type="component" value="Chromosome"/>
</dbReference>
<dbReference type="PROSITE" id="PS50104">
    <property type="entry name" value="TIR"/>
    <property type="match status" value="1"/>
</dbReference>
<dbReference type="InterPro" id="IPR021729">
    <property type="entry name" value="DUF3298"/>
</dbReference>
<sequence length="381" mass="44090">MKLFLAHAKEDEKVTESIYEKLKNNGYSPWMDIRDIPAGVNWDNEIQKNFSSANVIIIILSKISCQKNGYIRREMNEAIDKLKYYKPDDIFVIPILIDDSPVPTFISSKIQYIDYKREDGWALLEKSLALAATQQNIEIAKGVTYGNFTFTSETFKEEYNSIPGHEIDITYPIVSNQTHPQSAKIISNYFKGRATHLVFNNRTSPWPSNFGWSEEYKSTYTSDYIEGYYIAYCNNHILSILHSVNWYGAGAAHPNSHFDVSNFVVTDGDYSYKFSLYDLFIDEKGYDAINKIKERLISDAPRVFWERTGEKTEESDMEWLIRGITDSKLDIFTISELGLTFHFAPYEIHCYALGPWELFISFFDIIDYLKPDGIYSLIKVV</sequence>
<evidence type="ECO:0000313" key="4">
    <source>
        <dbReference type="Proteomes" id="UP000245649"/>
    </source>
</evidence>
<dbReference type="InterPro" id="IPR000157">
    <property type="entry name" value="TIR_dom"/>
</dbReference>
<dbReference type="Gene3D" id="3.30.565.40">
    <property type="entry name" value="Fervidobacterium nodosum Rt17-B1 like"/>
    <property type="match status" value="1"/>
</dbReference>
<dbReference type="EMBL" id="CP029432">
    <property type="protein sequence ID" value="AWL64742.1"/>
    <property type="molecule type" value="Genomic_DNA"/>
</dbReference>
<dbReference type="InterPro" id="IPR035897">
    <property type="entry name" value="Toll_tir_struct_dom_sf"/>
</dbReference>
<dbReference type="Gene3D" id="3.40.50.10140">
    <property type="entry name" value="Toll/interleukin-1 receptor homology (TIR) domain"/>
    <property type="match status" value="1"/>
</dbReference>
<gene>
    <name evidence="3" type="ORF">DKC00_24850</name>
    <name evidence="2" type="ORF">DKC11_08325</name>
</gene>
<dbReference type="AlphaFoldDB" id="A0AAI8IYP2"/>
<name>A0AAI8IYP2_9ENTR</name>
<evidence type="ECO:0000313" key="5">
    <source>
        <dbReference type="Proteomes" id="UP000245760"/>
    </source>
</evidence>
<dbReference type="GO" id="GO:0007165">
    <property type="term" value="P:signal transduction"/>
    <property type="evidence" value="ECO:0007669"/>
    <property type="project" value="InterPro"/>
</dbReference>
<dbReference type="Pfam" id="PF11738">
    <property type="entry name" value="DUF3298"/>
    <property type="match status" value="1"/>
</dbReference>
<dbReference type="EMBL" id="CP029443">
    <property type="protein sequence ID" value="AWL55869.1"/>
    <property type="molecule type" value="Genomic_DNA"/>
</dbReference>
<protein>
    <recommendedName>
        <fullName evidence="1">TIR domain-containing protein</fullName>
    </recommendedName>
</protein>
<dbReference type="Gene3D" id="3.90.640.20">
    <property type="entry name" value="Heat-shock cognate protein, ATPase"/>
    <property type="match status" value="1"/>
</dbReference>
<dbReference type="SUPFAM" id="SSF52200">
    <property type="entry name" value="Toll/Interleukin receptor TIR domain"/>
    <property type="match status" value="1"/>
</dbReference>
<reference evidence="4 5" key="1">
    <citation type="submission" date="2018-05" db="EMBL/GenBank/DDBJ databases">
        <title>Klebsiella quasipneumonaiae provides a window into carbapenemase gene transfer, plasmid rearrangements and nosocomial acquisition from the hospital environment.</title>
        <authorList>
            <person name="Mathers A.J."/>
            <person name="Vegesana K."/>
            <person name="Stoesser N."/>
            <person name="Crook D."/>
            <person name="Vaughan A."/>
            <person name="Barry K."/>
            <person name="Parikh H."/>
            <person name="Sebra R."/>
            <person name="Kotay S."/>
            <person name="Walker A.S."/>
            <person name="Sheppard A.E."/>
        </authorList>
    </citation>
    <scope>NUCLEOTIDE SEQUENCE [LARGE SCALE GENOMIC DNA]</scope>
    <source>
        <strain evidence="2 5">CAV1947</strain>
        <strain evidence="3 4">CAV2018</strain>
    </source>
</reference>
<dbReference type="RefSeq" id="WP_109546624.1">
    <property type="nucleotide sequence ID" value="NZ_CP029432.1"/>
</dbReference>
<evidence type="ECO:0000259" key="1">
    <source>
        <dbReference type="PROSITE" id="PS50104"/>
    </source>
</evidence>
<accession>A0AAI8IYP2</accession>
<evidence type="ECO:0000313" key="2">
    <source>
        <dbReference type="EMBL" id="AWL55869.1"/>
    </source>
</evidence>
<organism evidence="3 4">
    <name type="scientific">Klebsiella quasipneumoniae</name>
    <dbReference type="NCBI Taxonomy" id="1463165"/>
    <lineage>
        <taxon>Bacteria</taxon>
        <taxon>Pseudomonadati</taxon>
        <taxon>Pseudomonadota</taxon>
        <taxon>Gammaproteobacteria</taxon>
        <taxon>Enterobacterales</taxon>
        <taxon>Enterobacteriaceae</taxon>
        <taxon>Klebsiella/Raoultella group</taxon>
        <taxon>Klebsiella</taxon>
        <taxon>Klebsiella pneumoniae complex</taxon>
    </lineage>
</organism>
<feature type="domain" description="TIR" evidence="1">
    <location>
        <begin position="1"/>
        <end position="128"/>
    </location>
</feature>
<dbReference type="Pfam" id="PF13676">
    <property type="entry name" value="TIR_2"/>
    <property type="match status" value="1"/>
</dbReference>